<evidence type="ECO:0000313" key="3">
    <source>
        <dbReference type="Proteomes" id="UP001362999"/>
    </source>
</evidence>
<dbReference type="InterPro" id="IPR046496">
    <property type="entry name" value="DUF6589"/>
</dbReference>
<gene>
    <name evidence="2" type="ORF">R3P38DRAFT_3595094</name>
</gene>
<dbReference type="AlphaFoldDB" id="A0AAW0DL47"/>
<reference evidence="2 3" key="1">
    <citation type="journal article" date="2024" name="J Genomics">
        <title>Draft genome sequencing and assembly of Favolaschia claudopus CIRM-BRFM 2984 isolated from oak limbs.</title>
        <authorList>
            <person name="Navarro D."/>
            <person name="Drula E."/>
            <person name="Chaduli D."/>
            <person name="Cazenave R."/>
            <person name="Ahrendt S."/>
            <person name="Wang J."/>
            <person name="Lipzen A."/>
            <person name="Daum C."/>
            <person name="Barry K."/>
            <person name="Grigoriev I.V."/>
            <person name="Favel A."/>
            <person name="Rosso M.N."/>
            <person name="Martin F."/>
        </authorList>
    </citation>
    <scope>NUCLEOTIDE SEQUENCE [LARGE SCALE GENOMIC DNA]</scope>
    <source>
        <strain evidence="2 3">CIRM-BRFM 2984</strain>
    </source>
</reference>
<dbReference type="Proteomes" id="UP001362999">
    <property type="component" value="Unassembled WGS sequence"/>
</dbReference>
<keyword evidence="3" id="KW-1185">Reference proteome</keyword>
<proteinExistence type="predicted"/>
<evidence type="ECO:0000259" key="1">
    <source>
        <dbReference type="Pfam" id="PF20231"/>
    </source>
</evidence>
<sequence length="906" mass="103049">MSTTIHETRDRRLVLDKTAHPNIEYITGTVTDVLPNPTDHSRLSTVVVRTESGIQEFEAALVADDSDDGDYGANARAAKLSNIQKTQEVLSAIRKLNRYSLRIFLEEIFTSEDSTITNFTQTYLGQNGYTHLLDLIYTDKTCHDPTLTGWIISKAGEICAKEATCLTDTARKGPFYAEALALRLPSQSVTVEHLKSFSVRGLLQVYERVTPNLQTLLKAVIQKQNPDSDLERQQRNPDMGRTMITSMLLNLRSRETNLHQAMNCLLFWDGKVPKRVVQTFNHYGICTSYNYQTKAVPTISKDATRLASRVANDLSKMCLLPYDNFNWVEKAWETSATHGNAVHDQVSALLVVLDLPPGSDSTDAARLSDPFTFEQTKGTRHHLEPDISLEQILPHADDQNCFFHHSTIHVSHILAEEVGTLSGYRNVLGPFHETHELPAKKTEEYFLPTFDQEQTSTRGNMIVLDHFFRDVLKVPNEVFENKNYFVLGDRLTTARDRAAQDQRALDRSEHRFDHLASISILSGLMHVSMNQVQNMGRNTWGTAGARDALSLATLLSKLPNSPNLNLKKLDFYAWLRFFDVILRALVMRAAMVILDIASLEQFRTTRMTEASFRSLCSEVASRYIIPSVDRLEAEGTKSLLGSTECGNAVLLMHDLMTMREMRDAIKFGHPDRVERMLKYWTPIFYAGGSYNYANELMELLHNLVHDWPPETAQILRAGMFMNNQGKRRTFKETDIRVEQFNKSIKSHAHGSNARPGLLEKITPAIGHIQELTEKMFDELGVFDADQRHTDVKQHEDVILLLEHFCKADVLDFSKDKASSHLVVDLFQTGGHAKHLRRHDLRSRQRHDNEMPPGYYENLTGSDMQQLGLDNLDEEFDKELEQDNIRPQLSLIEQLDAIISDSLNEYE</sequence>
<protein>
    <recommendedName>
        <fullName evidence="1">DUF6589 domain-containing protein</fullName>
    </recommendedName>
</protein>
<comment type="caution">
    <text evidence="2">The sequence shown here is derived from an EMBL/GenBank/DDBJ whole genome shotgun (WGS) entry which is preliminary data.</text>
</comment>
<evidence type="ECO:0000313" key="2">
    <source>
        <dbReference type="EMBL" id="KAK7052377.1"/>
    </source>
</evidence>
<organism evidence="2 3">
    <name type="scientific">Favolaschia claudopus</name>
    <dbReference type="NCBI Taxonomy" id="2862362"/>
    <lineage>
        <taxon>Eukaryota</taxon>
        <taxon>Fungi</taxon>
        <taxon>Dikarya</taxon>
        <taxon>Basidiomycota</taxon>
        <taxon>Agaricomycotina</taxon>
        <taxon>Agaricomycetes</taxon>
        <taxon>Agaricomycetidae</taxon>
        <taxon>Agaricales</taxon>
        <taxon>Marasmiineae</taxon>
        <taxon>Mycenaceae</taxon>
        <taxon>Favolaschia</taxon>
    </lineage>
</organism>
<name>A0AAW0DL47_9AGAR</name>
<accession>A0AAW0DL47</accession>
<dbReference type="Pfam" id="PF20231">
    <property type="entry name" value="DUF6589"/>
    <property type="match status" value="1"/>
</dbReference>
<feature type="domain" description="DUF6589" evidence="1">
    <location>
        <begin position="388"/>
        <end position="788"/>
    </location>
</feature>
<dbReference type="EMBL" id="JAWWNJ010000007">
    <property type="protein sequence ID" value="KAK7052377.1"/>
    <property type="molecule type" value="Genomic_DNA"/>
</dbReference>